<proteinExistence type="predicted"/>
<gene>
    <name evidence="2" type="ORF">RZS28_09965</name>
</gene>
<feature type="chain" id="PRO_5046763103" evidence="1">
    <location>
        <begin position="32"/>
        <end position="313"/>
    </location>
</feature>
<keyword evidence="1" id="KW-0732">Signal</keyword>
<evidence type="ECO:0000256" key="1">
    <source>
        <dbReference type="SAM" id="SignalP"/>
    </source>
</evidence>
<dbReference type="Pfam" id="PF13557">
    <property type="entry name" value="Phenol_MetA_deg"/>
    <property type="match status" value="1"/>
</dbReference>
<dbReference type="Proteomes" id="UP001626536">
    <property type="component" value="Chromosome"/>
</dbReference>
<dbReference type="InterPro" id="IPR025737">
    <property type="entry name" value="FApF"/>
</dbReference>
<organism evidence="2 3">
    <name type="scientific">Methylocapsa polymorpha</name>
    <dbReference type="NCBI Taxonomy" id="3080828"/>
    <lineage>
        <taxon>Bacteria</taxon>
        <taxon>Pseudomonadati</taxon>
        <taxon>Pseudomonadota</taxon>
        <taxon>Alphaproteobacteria</taxon>
        <taxon>Hyphomicrobiales</taxon>
        <taxon>Beijerinckiaceae</taxon>
        <taxon>Methylocapsa</taxon>
    </lineage>
</organism>
<evidence type="ECO:0000313" key="2">
    <source>
        <dbReference type="EMBL" id="WOJ88178.1"/>
    </source>
</evidence>
<dbReference type="RefSeq" id="WP_407337618.1">
    <property type="nucleotide sequence ID" value="NZ_CP136862.1"/>
</dbReference>
<feature type="signal peptide" evidence="1">
    <location>
        <begin position="1"/>
        <end position="31"/>
    </location>
</feature>
<dbReference type="EMBL" id="CP136862">
    <property type="protein sequence ID" value="WOJ88178.1"/>
    <property type="molecule type" value="Genomic_DNA"/>
</dbReference>
<sequence length="313" mass="33814">MFHLCLQTRAGAACTSLVLLAALICSRPARAEEASSTAQEAPLPAIDPFHELETKYIFGFTEGSDIGAEGEKAIEFETTGAFGMRGGSFNAIEQEVEFEGVPTQFFGYELSAHGLAQSVNNVDGLTNFHNVNFSGLSAEFRFLLLDRGPSSPIGLTVTVGPEWARVDGVSGVLTRDFSATFKAVADTELIPNRLYAAANLIYEPDVSRTFGDVRWQQGSTLGLTAAMAYRIAPKVTLGGELQYYRAFDGFGMQSFLGNALYVGPTLHIQFTGKIMLAAAFSTQISGHAAGEGRSMDLTNFQRNLANLKLEFEF</sequence>
<name>A0ABZ0HNT7_9HYPH</name>
<reference evidence="2 3" key="1">
    <citation type="submission" date="2023-10" db="EMBL/GenBank/DDBJ databases">
        <title>Novel methanotroph of the genus Methylocapsa from a subarctic wetland.</title>
        <authorList>
            <person name="Belova S.E."/>
            <person name="Oshkin I.Y."/>
            <person name="Miroshnikov K."/>
            <person name="Dedysh S.N."/>
        </authorList>
    </citation>
    <scope>NUCLEOTIDE SEQUENCE [LARGE SCALE GENOMIC DNA]</scope>
    <source>
        <strain evidence="2 3">RX1</strain>
    </source>
</reference>
<keyword evidence="3" id="KW-1185">Reference proteome</keyword>
<protein>
    <submittedName>
        <fullName evidence="2">Transporter</fullName>
    </submittedName>
</protein>
<evidence type="ECO:0000313" key="3">
    <source>
        <dbReference type="Proteomes" id="UP001626536"/>
    </source>
</evidence>
<accession>A0ABZ0HNT7</accession>